<evidence type="ECO:0000256" key="1">
    <source>
        <dbReference type="SAM" id="MobiDB-lite"/>
    </source>
</evidence>
<feature type="region of interest" description="Disordered" evidence="1">
    <location>
        <begin position="1"/>
        <end position="101"/>
    </location>
</feature>
<feature type="compositionally biased region" description="Low complexity" evidence="1">
    <location>
        <begin position="36"/>
        <end position="55"/>
    </location>
</feature>
<dbReference type="AlphaFoldDB" id="A0A4U0NGX1"/>
<comment type="caution">
    <text evidence="2">The sequence shown here is derived from an EMBL/GenBank/DDBJ whole genome shotgun (WGS) entry which is preliminary data.</text>
</comment>
<organism evidence="2 3">
    <name type="scientific">Streptomyces piniterrae</name>
    <dbReference type="NCBI Taxonomy" id="2571125"/>
    <lineage>
        <taxon>Bacteria</taxon>
        <taxon>Bacillati</taxon>
        <taxon>Actinomycetota</taxon>
        <taxon>Actinomycetes</taxon>
        <taxon>Kitasatosporales</taxon>
        <taxon>Streptomycetaceae</taxon>
        <taxon>Streptomyces</taxon>
    </lineage>
</organism>
<feature type="compositionally biased region" description="Basic residues" evidence="1">
    <location>
        <begin position="56"/>
        <end position="65"/>
    </location>
</feature>
<evidence type="ECO:0000313" key="3">
    <source>
        <dbReference type="Proteomes" id="UP000308697"/>
    </source>
</evidence>
<accession>A0A4U0NGX1</accession>
<dbReference type="EMBL" id="SUMB01000005">
    <property type="protein sequence ID" value="TJZ52882.1"/>
    <property type="molecule type" value="Genomic_DNA"/>
</dbReference>
<feature type="compositionally biased region" description="Basic and acidic residues" evidence="1">
    <location>
        <begin position="91"/>
        <end position="101"/>
    </location>
</feature>
<evidence type="ECO:0000313" key="2">
    <source>
        <dbReference type="EMBL" id="TJZ52882.1"/>
    </source>
</evidence>
<reference evidence="2 3" key="1">
    <citation type="submission" date="2019-04" db="EMBL/GenBank/DDBJ databases">
        <title>Streptomyces piniterrae sp. nov., a heliquinomycin-producing actinomycete isolated from rhizosphere soil of Pinus yunnanensis.</title>
        <authorList>
            <person name="Zhuang X."/>
            <person name="Zhao J."/>
        </authorList>
    </citation>
    <scope>NUCLEOTIDE SEQUENCE [LARGE SCALE GENOMIC DNA]</scope>
    <source>
        <strain evidence="3">jys28</strain>
    </source>
</reference>
<dbReference type="Proteomes" id="UP000308697">
    <property type="component" value="Unassembled WGS sequence"/>
</dbReference>
<sequence>MRGRRVAGCGAGPGRCGPGAGGGGPDAGGGAGRPPGCGTPARRLPAPYAPALSPRAPRRLPRRRTAPPPSGSPVVRGGTVGAATSGRRRGFRGDRERSARL</sequence>
<feature type="compositionally biased region" description="Gly residues" evidence="1">
    <location>
        <begin position="9"/>
        <end position="35"/>
    </location>
</feature>
<name>A0A4U0NGX1_9ACTN</name>
<keyword evidence="3" id="KW-1185">Reference proteome</keyword>
<gene>
    <name evidence="2" type="ORF">FCH28_17050</name>
</gene>
<protein>
    <submittedName>
        <fullName evidence="2">Uncharacterized protein</fullName>
    </submittedName>
</protein>
<proteinExistence type="predicted"/>